<dbReference type="CTD" id="37006"/>
<dbReference type="RefSeq" id="XP_064460158.1">
    <property type="nucleotide sequence ID" value="XM_064604088.1"/>
</dbReference>
<sequence>MAGNIIANVSRVLSRSSRYNSLLNVINVGKNELVTVKPLSSYASAARSRHLLKPSSTLKTVTCSCSQAITKGDKELAEFLLEEIDAEKKARKGSQLPKLEGFDVKADGAELTLTKKFNSETVTVRLNVNHSVDAEDAENFTPSSDKVPEAGEMKSKPSFNVEIEQNGKKLYFSCTFTEGGAPEDQSQDSYNDAFSVAEFAIYEGDWKDAVYTVSGDIMDGYLYDLLMNMLEERGISNEFADQLVEFCTTYEHGLYIELLEKLRAYVTQK</sequence>
<dbReference type="EMBL" id="GGLE01005190">
    <property type="protein sequence ID" value="MBY09316.1"/>
    <property type="molecule type" value="Transcribed_RNA"/>
</dbReference>
<organism evidence="2">
    <name type="scientific">Ornithodoros turicata</name>
    <dbReference type="NCBI Taxonomy" id="34597"/>
    <lineage>
        <taxon>Eukaryota</taxon>
        <taxon>Metazoa</taxon>
        <taxon>Ecdysozoa</taxon>
        <taxon>Arthropoda</taxon>
        <taxon>Chelicerata</taxon>
        <taxon>Arachnida</taxon>
        <taxon>Acari</taxon>
        <taxon>Parasitiformes</taxon>
        <taxon>Ixodida</taxon>
        <taxon>Ixodoidea</taxon>
        <taxon>Argasidae</taxon>
        <taxon>Ornithodorinae</taxon>
        <taxon>Ornithodoros</taxon>
    </lineage>
</organism>
<dbReference type="PANTHER" id="PTHR10826">
    <property type="entry name" value="COMPLEMENT COMPONENT 1"/>
    <property type="match status" value="1"/>
</dbReference>
<dbReference type="Pfam" id="PF02330">
    <property type="entry name" value="MAM33"/>
    <property type="match status" value="1"/>
</dbReference>
<accession>A0A2R5LIJ7</accession>
<dbReference type="InterPro" id="IPR003428">
    <property type="entry name" value="MAM33"/>
</dbReference>
<comment type="similarity">
    <text evidence="1">Belongs to the MAM33 family.</text>
</comment>
<evidence type="ECO:0000256" key="1">
    <source>
        <dbReference type="ARBA" id="ARBA00005457"/>
    </source>
</evidence>
<dbReference type="GeneID" id="135370354"/>
<name>A0A2R5LIJ7_9ACAR</name>
<dbReference type="GO" id="GO:0005759">
    <property type="term" value="C:mitochondrial matrix"/>
    <property type="evidence" value="ECO:0007669"/>
    <property type="project" value="InterPro"/>
</dbReference>
<dbReference type="AlphaFoldDB" id="A0A2R5LIJ7"/>
<protein>
    <submittedName>
        <fullName evidence="2">Putative complement component 1</fullName>
    </submittedName>
</protein>
<evidence type="ECO:0000313" key="2">
    <source>
        <dbReference type="EMBL" id="MBY09316.1"/>
    </source>
</evidence>
<reference evidence="2" key="1">
    <citation type="submission" date="2018-03" db="EMBL/GenBank/DDBJ databases">
        <title>The relapsing fever spirochete Borrelia turicatae persists in the highly oxidative environment of its soft-bodied tick vector.</title>
        <authorList>
            <person name="Bourret T.J."/>
            <person name="Boyle W.K."/>
            <person name="Valenzuela J.G."/>
            <person name="Oliveira F."/>
            <person name="Lopez J.E."/>
        </authorList>
    </citation>
    <scope>NUCLEOTIDE SEQUENCE</scope>
    <source>
        <strain evidence="2">Kansas strain/isolate</strain>
        <tissue evidence="2">Salivary glands</tissue>
    </source>
</reference>
<dbReference type="InterPro" id="IPR036561">
    <property type="entry name" value="MAM33_sf"/>
</dbReference>
<dbReference type="PANTHER" id="PTHR10826:SF1">
    <property type="entry name" value="COMPLEMENT COMPONENT 1 Q SUBCOMPONENT-BINDING PROTEIN, MITOCHONDRIAL"/>
    <property type="match status" value="1"/>
</dbReference>
<dbReference type="KEGG" id="oti:135370354"/>
<dbReference type="FunFam" id="3.10.280.10:FF:000005">
    <property type="entry name" value="Glycoprotein gC1qBP, putative"/>
    <property type="match status" value="1"/>
</dbReference>
<dbReference type="SUPFAM" id="SSF54529">
    <property type="entry name" value="Mitochondrial glycoprotein MAM33-like"/>
    <property type="match status" value="1"/>
</dbReference>
<dbReference type="Gene3D" id="3.10.280.10">
    <property type="entry name" value="Mitochondrial glycoprotein"/>
    <property type="match status" value="1"/>
</dbReference>
<dbReference type="GO" id="GO:0042256">
    <property type="term" value="P:cytosolic ribosome assembly"/>
    <property type="evidence" value="ECO:0007669"/>
    <property type="project" value="TreeGrafter"/>
</dbReference>
<proteinExistence type="inferred from homology"/>